<dbReference type="EMBL" id="FLQR01000008">
    <property type="protein sequence ID" value="SBS73175.1"/>
    <property type="molecule type" value="Genomic_DNA"/>
</dbReference>
<sequence>MVALQDVLWFRAVLLIEQRMNQGGD</sequence>
<accession>A0A1Y5P3D6</accession>
<name>A0A1Y5P3D6_9MICO</name>
<evidence type="ECO:0000313" key="1">
    <source>
        <dbReference type="EMBL" id="SBS73175.1"/>
    </source>
</evidence>
<dbReference type="AlphaFoldDB" id="A0A1Y5P3D6"/>
<organism evidence="1">
    <name type="scientific">uncultured Microbacterium sp</name>
    <dbReference type="NCBI Taxonomy" id="191216"/>
    <lineage>
        <taxon>Bacteria</taxon>
        <taxon>Bacillati</taxon>
        <taxon>Actinomycetota</taxon>
        <taxon>Actinomycetes</taxon>
        <taxon>Micrococcales</taxon>
        <taxon>Microbacteriaceae</taxon>
        <taxon>Microbacterium</taxon>
        <taxon>environmental samples</taxon>
    </lineage>
</organism>
<protein>
    <submittedName>
        <fullName evidence="1">Uncharacterized protein</fullName>
    </submittedName>
</protein>
<gene>
    <name evidence="1" type="ORF">MIPYR_40021</name>
</gene>
<reference evidence="1" key="1">
    <citation type="submission" date="2016-03" db="EMBL/GenBank/DDBJ databases">
        <authorList>
            <person name="Ploux O."/>
        </authorList>
    </citation>
    <scope>NUCLEOTIDE SEQUENCE</scope>
    <source>
        <strain evidence="1">UC1</strain>
    </source>
</reference>
<proteinExistence type="predicted"/>